<evidence type="ECO:0000256" key="2">
    <source>
        <dbReference type="ARBA" id="ARBA00004877"/>
    </source>
</evidence>
<name>A0AAD4SEN8_9MAGN</name>
<evidence type="ECO:0000256" key="10">
    <source>
        <dbReference type="ARBA" id="ARBA00023136"/>
    </source>
</evidence>
<dbReference type="SUPFAM" id="SSF53448">
    <property type="entry name" value="Nucleotide-diphospho-sugar transferases"/>
    <property type="match status" value="1"/>
</dbReference>
<sequence>MKQSVRYQRILILCLLSISVLAPIFLVSNELSNFSSSSGDKEFVGDLPGIKFKTDSPKLNAVQQELGEGLKEPVLVVYKDGDSINSLVDSNTEGGTSNRVIERKVSETDYDVNGGNQLIQMKNVSAPSERKEQLQQPTEKREARRGTDEKVKEGKDQVIRAKAYLTFAPPGSNSHLVKELKLRIKELERSLGDATKDADLPRSALQRMKSMEATLGKASRVYHDCSSMATKLRAMTYNTEEQIRAQKNQAIYLVELASRTTPKGLHCLSMRLTDSYFSLQPEKREFPNQHKLNDPDLYHFVVFSDNILASAVVVNSTIFSSSEKEKLVFHMISDAINLPAIRMWFLLNPPDQATINIQSVEDFEWLATMYGSALNMQNSRDRRYSSPLNHLRFYLPEMFPALNKVVLLDHDVVVQRDLKGLWQVDMNGKVNGAVETCREGDISFSKMNTLINFSDPIVAGRFDPEACTWAFGMNMFDLREWRRKDLTAVYTKYLEMGMKRELWKGGTLPLGLVTFYNQTVALDHRWHILGLGYESGLGRGEIERGAVIHYDGVMKPWLEIGIGKYKGYWNRYVKYDHPYLQQCNIHE</sequence>
<evidence type="ECO:0000256" key="11">
    <source>
        <dbReference type="ARBA" id="ARBA00023180"/>
    </source>
</evidence>
<dbReference type="Pfam" id="PF25557">
    <property type="entry name" value="GAUT_1"/>
    <property type="match status" value="1"/>
</dbReference>
<dbReference type="EMBL" id="JAJJMB010011819">
    <property type="protein sequence ID" value="KAI3898665.1"/>
    <property type="molecule type" value="Genomic_DNA"/>
</dbReference>
<comment type="subcellular location">
    <subcellularLocation>
        <location evidence="1 13">Golgi apparatus membrane</location>
        <topology evidence="1 13">Single-pass type II membrane protein</topology>
    </subcellularLocation>
</comment>
<dbReference type="GO" id="GO:0071555">
    <property type="term" value="P:cell wall organization"/>
    <property type="evidence" value="ECO:0007669"/>
    <property type="project" value="UniProtKB-KW"/>
</dbReference>
<keyword evidence="11" id="KW-0325">Glycoprotein</keyword>
<evidence type="ECO:0000256" key="4">
    <source>
        <dbReference type="ARBA" id="ARBA00022676"/>
    </source>
</evidence>
<keyword evidence="8" id="KW-1133">Transmembrane helix</keyword>
<proteinExistence type="inferred from homology"/>
<feature type="region of interest" description="Disordered" evidence="14">
    <location>
        <begin position="122"/>
        <end position="154"/>
    </location>
</feature>
<keyword evidence="9 13" id="KW-0333">Golgi apparatus</keyword>
<evidence type="ECO:0000256" key="3">
    <source>
        <dbReference type="ARBA" id="ARBA00006351"/>
    </source>
</evidence>
<dbReference type="GO" id="GO:0000139">
    <property type="term" value="C:Golgi membrane"/>
    <property type="evidence" value="ECO:0007669"/>
    <property type="project" value="UniProtKB-SubCell"/>
</dbReference>
<dbReference type="Pfam" id="PF01501">
    <property type="entry name" value="Glyco_transf_8"/>
    <property type="match status" value="1"/>
</dbReference>
<gene>
    <name evidence="15" type="ORF">MKW98_000778</name>
</gene>
<dbReference type="Gene3D" id="3.90.550.10">
    <property type="entry name" value="Spore Coat Polysaccharide Biosynthesis Protein SpsA, Chain A"/>
    <property type="match status" value="1"/>
</dbReference>
<dbReference type="InterPro" id="IPR029993">
    <property type="entry name" value="GAUT"/>
</dbReference>
<evidence type="ECO:0000313" key="15">
    <source>
        <dbReference type="EMBL" id="KAI3898665.1"/>
    </source>
</evidence>
<protein>
    <recommendedName>
        <fullName evidence="13">Hexosyltransferase</fullName>
        <ecNumber evidence="13">2.4.1.-</ecNumber>
    </recommendedName>
</protein>
<evidence type="ECO:0000256" key="7">
    <source>
        <dbReference type="ARBA" id="ARBA00022968"/>
    </source>
</evidence>
<comment type="similarity">
    <text evidence="3 13">Belongs to the glycosyltransferase 8 family.</text>
</comment>
<evidence type="ECO:0000256" key="8">
    <source>
        <dbReference type="ARBA" id="ARBA00022989"/>
    </source>
</evidence>
<reference evidence="15" key="1">
    <citation type="submission" date="2022-04" db="EMBL/GenBank/DDBJ databases">
        <title>A functionally conserved STORR gene fusion in Papaver species that diverged 16.8 million years ago.</title>
        <authorList>
            <person name="Catania T."/>
        </authorList>
    </citation>
    <scope>NUCLEOTIDE SEQUENCE</scope>
    <source>
        <strain evidence="15">S-188037</strain>
    </source>
</reference>
<keyword evidence="16" id="KW-1185">Reference proteome</keyword>
<comment type="pathway">
    <text evidence="2 13">Glycan metabolism; pectin biosynthesis.</text>
</comment>
<dbReference type="Proteomes" id="UP001202328">
    <property type="component" value="Unassembled WGS sequence"/>
</dbReference>
<evidence type="ECO:0000256" key="9">
    <source>
        <dbReference type="ARBA" id="ARBA00023034"/>
    </source>
</evidence>
<evidence type="ECO:0000256" key="1">
    <source>
        <dbReference type="ARBA" id="ARBA00004323"/>
    </source>
</evidence>
<dbReference type="EC" id="2.4.1.-" evidence="13"/>
<evidence type="ECO:0000256" key="6">
    <source>
        <dbReference type="ARBA" id="ARBA00022692"/>
    </source>
</evidence>
<dbReference type="FunFam" id="3.90.550.10:FF:000056">
    <property type="entry name" value="Hexosyltransferase"/>
    <property type="match status" value="1"/>
</dbReference>
<keyword evidence="5" id="KW-0808">Transferase</keyword>
<evidence type="ECO:0000256" key="13">
    <source>
        <dbReference type="RuleBase" id="RU362027"/>
    </source>
</evidence>
<keyword evidence="7" id="KW-0735">Signal-anchor</keyword>
<evidence type="ECO:0000313" key="16">
    <source>
        <dbReference type="Proteomes" id="UP001202328"/>
    </source>
</evidence>
<keyword evidence="6" id="KW-0812">Transmembrane</keyword>
<dbReference type="AlphaFoldDB" id="A0AAD4SEN8"/>
<evidence type="ECO:0000256" key="5">
    <source>
        <dbReference type="ARBA" id="ARBA00022679"/>
    </source>
</evidence>
<organism evidence="15 16">
    <name type="scientific">Papaver atlanticum</name>
    <dbReference type="NCBI Taxonomy" id="357466"/>
    <lineage>
        <taxon>Eukaryota</taxon>
        <taxon>Viridiplantae</taxon>
        <taxon>Streptophyta</taxon>
        <taxon>Embryophyta</taxon>
        <taxon>Tracheophyta</taxon>
        <taxon>Spermatophyta</taxon>
        <taxon>Magnoliopsida</taxon>
        <taxon>Ranunculales</taxon>
        <taxon>Papaveraceae</taxon>
        <taxon>Papaveroideae</taxon>
        <taxon>Papaver</taxon>
    </lineage>
</organism>
<keyword evidence="4 13" id="KW-0328">Glycosyltransferase</keyword>
<evidence type="ECO:0000256" key="12">
    <source>
        <dbReference type="ARBA" id="ARBA00023316"/>
    </source>
</evidence>
<comment type="caution">
    <text evidence="15">The sequence shown here is derived from an EMBL/GenBank/DDBJ whole genome shotgun (WGS) entry which is preliminary data.</text>
</comment>
<evidence type="ECO:0000256" key="14">
    <source>
        <dbReference type="SAM" id="MobiDB-lite"/>
    </source>
</evidence>
<accession>A0AAD4SEN8</accession>
<keyword evidence="12 13" id="KW-0961">Cell wall biogenesis/degradation</keyword>
<dbReference type="PANTHER" id="PTHR32116">
    <property type="entry name" value="GALACTURONOSYLTRANSFERASE 4-RELATED"/>
    <property type="match status" value="1"/>
</dbReference>
<keyword evidence="10" id="KW-0472">Membrane</keyword>
<feature type="compositionally biased region" description="Basic and acidic residues" evidence="14">
    <location>
        <begin position="128"/>
        <end position="154"/>
    </location>
</feature>
<dbReference type="InterPro" id="IPR029044">
    <property type="entry name" value="Nucleotide-diphossugar_trans"/>
</dbReference>
<dbReference type="InterPro" id="IPR002495">
    <property type="entry name" value="Glyco_trans_8"/>
</dbReference>
<dbReference type="PANTHER" id="PTHR32116:SF0">
    <property type="entry name" value="GALACTURONOSYLTRANSFERASE 6-RELATED"/>
    <property type="match status" value="1"/>
</dbReference>
<dbReference type="GO" id="GO:0047262">
    <property type="term" value="F:polygalacturonate 4-alpha-galacturonosyltransferase activity"/>
    <property type="evidence" value="ECO:0007669"/>
    <property type="project" value="InterPro"/>
</dbReference>